<dbReference type="NCBIfam" id="NF009057">
    <property type="entry name" value="PRK12391.1"/>
    <property type="match status" value="1"/>
</dbReference>
<dbReference type="InterPro" id="IPR023026">
    <property type="entry name" value="Trp_synth_beta/beta-like"/>
</dbReference>
<protein>
    <recommendedName>
        <fullName evidence="12">Tryptophan synthase beta chain</fullName>
        <ecNumber evidence="12">4.2.1.20</ecNumber>
    </recommendedName>
</protein>
<keyword evidence="9 12" id="KW-0057">Aromatic amino acid biosynthesis</keyword>
<proteinExistence type="inferred from homology"/>
<dbReference type="EMBL" id="JAUKPO010000033">
    <property type="protein sequence ID" value="MDO1450618.1"/>
    <property type="molecule type" value="Genomic_DNA"/>
</dbReference>
<dbReference type="InterPro" id="IPR001926">
    <property type="entry name" value="TrpB-like_PALP"/>
</dbReference>
<evidence type="ECO:0000256" key="4">
    <source>
        <dbReference type="ARBA" id="ARBA00009982"/>
    </source>
</evidence>
<dbReference type="EC" id="4.2.1.20" evidence="12"/>
<comment type="function">
    <text evidence="2 12">The beta subunit is responsible for the synthesis of L-tryptophan from indole and L-serine.</text>
</comment>
<comment type="catalytic activity">
    <reaction evidence="11 12">
        <text>(1S,2R)-1-C-(indol-3-yl)glycerol 3-phosphate + L-serine = D-glyceraldehyde 3-phosphate + L-tryptophan + H2O</text>
        <dbReference type="Rhea" id="RHEA:10532"/>
        <dbReference type="ChEBI" id="CHEBI:15377"/>
        <dbReference type="ChEBI" id="CHEBI:33384"/>
        <dbReference type="ChEBI" id="CHEBI:57912"/>
        <dbReference type="ChEBI" id="CHEBI:58866"/>
        <dbReference type="ChEBI" id="CHEBI:59776"/>
        <dbReference type="EC" id="4.2.1.20"/>
    </reaction>
</comment>
<keyword evidence="10 12" id="KW-0456">Lyase</keyword>
<evidence type="ECO:0000256" key="11">
    <source>
        <dbReference type="ARBA" id="ARBA00049047"/>
    </source>
</evidence>
<dbReference type="NCBIfam" id="TIGR01415">
    <property type="entry name" value="trpB_rel"/>
    <property type="match status" value="1"/>
</dbReference>
<dbReference type="PROSITE" id="PS00168">
    <property type="entry name" value="TRP_SYNTHASE_BETA"/>
    <property type="match status" value="1"/>
</dbReference>
<evidence type="ECO:0000256" key="6">
    <source>
        <dbReference type="ARBA" id="ARBA00022605"/>
    </source>
</evidence>
<comment type="pathway">
    <text evidence="3 12">Amino-acid biosynthesis; L-tryptophan biosynthesis; L-tryptophan from chorismate: step 5/5.</text>
</comment>
<comment type="caution">
    <text evidence="14">The sequence shown here is derived from an EMBL/GenBank/DDBJ whole genome shotgun (WGS) entry which is preliminary data.</text>
</comment>
<evidence type="ECO:0000256" key="3">
    <source>
        <dbReference type="ARBA" id="ARBA00004733"/>
    </source>
</evidence>
<accession>A0ABT8REU3</accession>
<dbReference type="InterPro" id="IPR006316">
    <property type="entry name" value="Trp_synth_b-like"/>
</dbReference>
<evidence type="ECO:0000256" key="2">
    <source>
        <dbReference type="ARBA" id="ARBA00002786"/>
    </source>
</evidence>
<evidence type="ECO:0000256" key="8">
    <source>
        <dbReference type="ARBA" id="ARBA00022898"/>
    </source>
</evidence>
<evidence type="ECO:0000256" key="12">
    <source>
        <dbReference type="HAMAP-Rule" id="MF_00133"/>
    </source>
</evidence>
<dbReference type="SUPFAM" id="SSF53686">
    <property type="entry name" value="Tryptophan synthase beta subunit-like PLP-dependent enzymes"/>
    <property type="match status" value="1"/>
</dbReference>
<dbReference type="PANTHER" id="PTHR48077">
    <property type="entry name" value="TRYPTOPHAN SYNTHASE-RELATED"/>
    <property type="match status" value="1"/>
</dbReference>
<evidence type="ECO:0000259" key="13">
    <source>
        <dbReference type="Pfam" id="PF00291"/>
    </source>
</evidence>
<dbReference type="PIRSF" id="PIRSF001413">
    <property type="entry name" value="Trp_syn_beta"/>
    <property type="match status" value="1"/>
</dbReference>
<evidence type="ECO:0000256" key="7">
    <source>
        <dbReference type="ARBA" id="ARBA00022822"/>
    </source>
</evidence>
<keyword evidence="8 12" id="KW-0663">Pyridoxal phosphate</keyword>
<comment type="similarity">
    <text evidence="4 12">Belongs to the TrpB family.</text>
</comment>
<feature type="modified residue" description="N6-(pyridoxal phosphate)lysine" evidence="12">
    <location>
        <position position="111"/>
    </location>
</feature>
<evidence type="ECO:0000256" key="5">
    <source>
        <dbReference type="ARBA" id="ARBA00011270"/>
    </source>
</evidence>
<evidence type="ECO:0000256" key="10">
    <source>
        <dbReference type="ARBA" id="ARBA00023239"/>
    </source>
</evidence>
<comment type="subunit">
    <text evidence="5 12">Tetramer of two alpha and two beta chains.</text>
</comment>
<keyword evidence="15" id="KW-1185">Reference proteome</keyword>
<dbReference type="InterPro" id="IPR006653">
    <property type="entry name" value="Trp_synth_b_CS"/>
</dbReference>
<evidence type="ECO:0000313" key="15">
    <source>
        <dbReference type="Proteomes" id="UP001168528"/>
    </source>
</evidence>
<dbReference type="Proteomes" id="UP001168528">
    <property type="component" value="Unassembled WGS sequence"/>
</dbReference>
<dbReference type="InterPro" id="IPR006654">
    <property type="entry name" value="Trp_synth_beta"/>
</dbReference>
<keyword evidence="7 12" id="KW-0822">Tryptophan biosynthesis</keyword>
<dbReference type="InterPro" id="IPR036052">
    <property type="entry name" value="TrpB-like_PALP_sf"/>
</dbReference>
<gene>
    <name evidence="12" type="primary">trpB</name>
    <name evidence="14" type="ORF">Q0590_30375</name>
</gene>
<dbReference type="PANTHER" id="PTHR48077:SF6">
    <property type="entry name" value="TRYPTOPHAN SYNTHASE"/>
    <property type="match status" value="1"/>
</dbReference>
<organism evidence="14 15">
    <name type="scientific">Rhodocytophaga aerolata</name>
    <dbReference type="NCBI Taxonomy" id="455078"/>
    <lineage>
        <taxon>Bacteria</taxon>
        <taxon>Pseudomonadati</taxon>
        <taxon>Bacteroidota</taxon>
        <taxon>Cytophagia</taxon>
        <taxon>Cytophagales</taxon>
        <taxon>Rhodocytophagaceae</taxon>
        <taxon>Rhodocytophaga</taxon>
    </lineage>
</organism>
<evidence type="ECO:0000313" key="14">
    <source>
        <dbReference type="EMBL" id="MDO1450618.1"/>
    </source>
</evidence>
<dbReference type="PIRSF" id="PIRSF500824">
    <property type="entry name" value="TrpB_prok"/>
    <property type="match status" value="1"/>
</dbReference>
<dbReference type="Pfam" id="PF00291">
    <property type="entry name" value="PALP"/>
    <property type="match status" value="1"/>
</dbReference>
<dbReference type="CDD" id="cd06446">
    <property type="entry name" value="Trp-synth_B"/>
    <property type="match status" value="1"/>
</dbReference>
<sequence length="452" mass="49802">MERKIILSEKEMPEYWYNIVADMPNKPLPPLHPGTKQPIGPETLAPLFPMELIKQEVSTEKWIDIPEEVRDIYTLWRPTPLYRAYNLEKALDTPAKIYYKYEGVSPAGSHKPNTAVPQAYYNKQEGVKKISTETGAGQWGTALSFACQLFGIECEVYMVKVSYNQKPYRRIVMNTYGAKVHASPSELTQAGKQILSQNPDSPGSLGIAISEAVEVAANDPGTKYALGSVLNHVLMHQTIIGLEALKQMEKAGDLPDIVIAPFGGGSNFAGISFPFLRLNFEEGKSIRCIASEPASCPKLTRGVFRYDFGDTVGMTPLIPMYTLGHNFVPSPIHAGGLRYHGAGAIVSQLLKDQLIEARSHFQKECFEAGLLFARTEGIVPAPEANHGLATVIQEAKQAKEEGKTKTILFNLCGHGNFDMAAYEAYLSGKLVDEELTSDQIEKSIAQIDHLQV</sequence>
<dbReference type="HAMAP" id="MF_00133">
    <property type="entry name" value="Trp_synth_beta"/>
    <property type="match status" value="1"/>
</dbReference>
<evidence type="ECO:0000256" key="1">
    <source>
        <dbReference type="ARBA" id="ARBA00001933"/>
    </source>
</evidence>
<keyword evidence="6 12" id="KW-0028">Amino-acid biosynthesis</keyword>
<comment type="cofactor">
    <cofactor evidence="1 12">
        <name>pyridoxal 5'-phosphate</name>
        <dbReference type="ChEBI" id="CHEBI:597326"/>
    </cofactor>
</comment>
<feature type="domain" description="Tryptophan synthase beta chain-like PALP" evidence="13">
    <location>
        <begin position="75"/>
        <end position="413"/>
    </location>
</feature>
<evidence type="ECO:0000256" key="9">
    <source>
        <dbReference type="ARBA" id="ARBA00023141"/>
    </source>
</evidence>
<name>A0ABT8REU3_9BACT</name>
<dbReference type="RefSeq" id="WP_302041419.1">
    <property type="nucleotide sequence ID" value="NZ_JAUKPO010000033.1"/>
</dbReference>
<reference evidence="14" key="1">
    <citation type="submission" date="2023-07" db="EMBL/GenBank/DDBJ databases">
        <title>The genome sequence of Rhodocytophaga aerolata KACC 12507.</title>
        <authorList>
            <person name="Zhang X."/>
        </authorList>
    </citation>
    <scope>NUCLEOTIDE SEQUENCE</scope>
    <source>
        <strain evidence="14">KACC 12507</strain>
    </source>
</reference>
<dbReference type="Gene3D" id="3.40.50.1100">
    <property type="match status" value="2"/>
</dbReference>